<dbReference type="Pfam" id="PF13469">
    <property type="entry name" value="Sulfotransfer_3"/>
    <property type="match status" value="1"/>
</dbReference>
<dbReference type="EMBL" id="CP000248">
    <property type="protein sequence ID" value="ABD26115.1"/>
    <property type="molecule type" value="Genomic_DNA"/>
</dbReference>
<dbReference type="HOGENOM" id="CLU_017034_1_0_5"/>
<dbReference type="Gene3D" id="1.25.40.10">
    <property type="entry name" value="Tetratricopeptide repeat domain"/>
    <property type="match status" value="1"/>
</dbReference>
<dbReference type="InterPro" id="IPR019734">
    <property type="entry name" value="TPR_rpt"/>
</dbReference>
<dbReference type="Pfam" id="PF14559">
    <property type="entry name" value="TPR_19"/>
    <property type="match status" value="1"/>
</dbReference>
<dbReference type="PANTHER" id="PTHR12788">
    <property type="entry name" value="PROTEIN-TYROSINE SULFOTRANSFERASE 2"/>
    <property type="match status" value="1"/>
</dbReference>
<dbReference type="eggNOG" id="COG0457">
    <property type="taxonomic scope" value="Bacteria"/>
</dbReference>
<organism evidence="3 4">
    <name type="scientific">Novosphingobium aromaticivorans (strain ATCC 700278 / DSM 12444 / CCUG 56034 / CIP 105152 / NBRC 16084 / F199)</name>
    <dbReference type="NCBI Taxonomy" id="279238"/>
    <lineage>
        <taxon>Bacteria</taxon>
        <taxon>Pseudomonadati</taxon>
        <taxon>Pseudomonadota</taxon>
        <taxon>Alphaproteobacteria</taxon>
        <taxon>Sphingomonadales</taxon>
        <taxon>Sphingomonadaceae</taxon>
        <taxon>Novosphingobium</taxon>
    </lineage>
</organism>
<dbReference type="SUPFAM" id="SSF52540">
    <property type="entry name" value="P-loop containing nucleoside triphosphate hydrolases"/>
    <property type="match status" value="1"/>
</dbReference>
<dbReference type="InterPro" id="IPR026634">
    <property type="entry name" value="TPST-like"/>
</dbReference>
<evidence type="ECO:0000313" key="3">
    <source>
        <dbReference type="EMBL" id="ABD26115.1"/>
    </source>
</evidence>
<dbReference type="Gene3D" id="3.40.50.300">
    <property type="entry name" value="P-loop containing nucleotide triphosphate hydrolases"/>
    <property type="match status" value="1"/>
</dbReference>
<dbReference type="STRING" id="279238.Saro_1675"/>
<feature type="repeat" description="TPR" evidence="2">
    <location>
        <begin position="56"/>
        <end position="89"/>
    </location>
</feature>
<keyword evidence="2" id="KW-0802">TPR repeat</keyword>
<dbReference type="PROSITE" id="PS50005">
    <property type="entry name" value="TPR"/>
    <property type="match status" value="2"/>
</dbReference>
<reference evidence="4" key="1">
    <citation type="submission" date="2006-01" db="EMBL/GenBank/DDBJ databases">
        <title>Complete sequence of Novosphingobium aromaticivorans DSM 12444.</title>
        <authorList>
            <consortium name="US DOE Joint Genome Institute"/>
            <person name="Copeland A."/>
            <person name="Lucas S."/>
            <person name="Lapidus A."/>
            <person name="Barry K."/>
            <person name="Detter J.C."/>
            <person name="Glavina T."/>
            <person name="Hammon N."/>
            <person name="Israni S."/>
            <person name="Pitluck S."/>
            <person name="Chain P."/>
            <person name="Malfatti S."/>
            <person name="Shin M."/>
            <person name="Vergez L."/>
            <person name="Schmutz J."/>
            <person name="Larimer F."/>
            <person name="Land M."/>
            <person name="Kyrpides N."/>
            <person name="Ivanova N."/>
            <person name="Fredrickson J."/>
            <person name="Balkwill D."/>
            <person name="Romine M.F."/>
            <person name="Richardson P."/>
        </authorList>
    </citation>
    <scope>NUCLEOTIDE SEQUENCE [LARGE SCALE GENOMIC DNA]</scope>
    <source>
        <strain evidence="4">ATCC 700278 / DSM 12444 / CCUG 56034 / CIP 105152 / NBRC 16084 / F199</strain>
    </source>
</reference>
<dbReference type="PANTHER" id="PTHR12788:SF10">
    <property type="entry name" value="PROTEIN-TYROSINE SULFOTRANSFERASE"/>
    <property type="match status" value="1"/>
</dbReference>
<gene>
    <name evidence="3" type="ordered locus">Saro_1675</name>
</gene>
<feature type="repeat" description="TPR" evidence="2">
    <location>
        <begin position="158"/>
        <end position="191"/>
    </location>
</feature>
<protein>
    <submittedName>
        <fullName evidence="3">Tetratricopeptide TPR_4</fullName>
    </submittedName>
</protein>
<dbReference type="SMART" id="SM00028">
    <property type="entry name" value="TPR"/>
    <property type="match status" value="4"/>
</dbReference>
<dbReference type="RefSeq" id="WP_011445325.1">
    <property type="nucleotide sequence ID" value="NC_007794.1"/>
</dbReference>
<name>Q2G7Q8_NOVAD</name>
<proteinExistence type="predicted"/>
<accession>Q2G7Q8</accession>
<dbReference type="Proteomes" id="UP000009134">
    <property type="component" value="Chromosome"/>
</dbReference>
<dbReference type="AlphaFoldDB" id="Q2G7Q8"/>
<evidence type="ECO:0000256" key="2">
    <source>
        <dbReference type="PROSITE-ProRule" id="PRU00339"/>
    </source>
</evidence>
<keyword evidence="1" id="KW-0808">Transferase</keyword>
<keyword evidence="4" id="KW-1185">Reference proteome</keyword>
<dbReference type="SUPFAM" id="SSF48452">
    <property type="entry name" value="TPR-like"/>
    <property type="match status" value="1"/>
</dbReference>
<evidence type="ECO:0000313" key="4">
    <source>
        <dbReference type="Proteomes" id="UP000009134"/>
    </source>
</evidence>
<dbReference type="InterPro" id="IPR027417">
    <property type="entry name" value="P-loop_NTPase"/>
</dbReference>
<dbReference type="InterPro" id="IPR011990">
    <property type="entry name" value="TPR-like_helical_dom_sf"/>
</dbReference>
<sequence length="542" mass="60312">MFVMLAMANVTTSAPRAVAPAYDPRLVRAAVAMNENDLPTAEPLLRALLKDDPFDVRAIRLFAELAGRIGRYQDAENLLRRAIELAPQFTAARANLALVLYRTNRAPEALEELAKVTADDPENVGHANLQAAAYGRIGEFDEALALYEQVLKQAAAQPRVWMSYGHMLKTVGRQADGVAAYRRAIELLPTLGEAWWSLANLKTVRFDDADIAAMEAALRVPDLAPEDQWHLDFALGKAFEDRGEAERSFRHYAAGNALRKKRMPYQAEEITAQVDRAVAAFTPATVAGLSGKGCEAGDPIFVLGMPRAGSTLVEQILASHSMVEGTSELADIGYLARTVEGYPAGLSSLQGNDLRALGEQYLARTRIQRHTDRPLFVDKMPNNWIHVPFIRAILPNAKIVDARRHPLSCCFSNFKQHFARGQGFSYSLEDMGRYYRDYVRAMAHFDKVIPGAVHRVIYERMVEDTEAEVRALLAYCGLAFEDNCLAFHRTERAVRTASSEQVRQPIFRDGTDAWKAFEPWLGELKVALGAVQDFYPEAPPFD</sequence>
<dbReference type="GO" id="GO:0008476">
    <property type="term" value="F:protein-tyrosine sulfotransferase activity"/>
    <property type="evidence" value="ECO:0007669"/>
    <property type="project" value="InterPro"/>
</dbReference>
<evidence type="ECO:0000256" key="1">
    <source>
        <dbReference type="ARBA" id="ARBA00022679"/>
    </source>
</evidence>
<dbReference type="KEGG" id="nar:Saro_1675"/>